<name>A0A382GE58_9ZZZZ</name>
<feature type="non-terminal residue" evidence="2">
    <location>
        <position position="30"/>
    </location>
</feature>
<organism evidence="2">
    <name type="scientific">marine metagenome</name>
    <dbReference type="NCBI Taxonomy" id="408172"/>
    <lineage>
        <taxon>unclassified sequences</taxon>
        <taxon>metagenomes</taxon>
        <taxon>ecological metagenomes</taxon>
    </lineage>
</organism>
<dbReference type="SUPFAM" id="SSF54975">
    <property type="entry name" value="Acylphosphatase/BLUF domain-like"/>
    <property type="match status" value="1"/>
</dbReference>
<dbReference type="InterPro" id="IPR036046">
    <property type="entry name" value="Acylphosphatase-like_dom_sf"/>
</dbReference>
<protein>
    <recommendedName>
        <fullName evidence="1">Acylphosphatase-like domain-containing protein</fullName>
    </recommendedName>
</protein>
<dbReference type="Gene3D" id="3.30.70.100">
    <property type="match status" value="1"/>
</dbReference>
<gene>
    <name evidence="2" type="ORF">METZ01_LOCUS226370</name>
</gene>
<evidence type="ECO:0000313" key="2">
    <source>
        <dbReference type="EMBL" id="SVB73516.1"/>
    </source>
</evidence>
<reference evidence="2" key="1">
    <citation type="submission" date="2018-05" db="EMBL/GenBank/DDBJ databases">
        <authorList>
            <person name="Lanie J.A."/>
            <person name="Ng W.-L."/>
            <person name="Kazmierczak K.M."/>
            <person name="Andrzejewski T.M."/>
            <person name="Davidsen T.M."/>
            <person name="Wayne K.J."/>
            <person name="Tettelin H."/>
            <person name="Glass J.I."/>
            <person name="Rusch D."/>
            <person name="Podicherti R."/>
            <person name="Tsui H.-C.T."/>
            <person name="Winkler M.E."/>
        </authorList>
    </citation>
    <scope>NUCLEOTIDE SEQUENCE</scope>
</reference>
<proteinExistence type="predicted"/>
<sequence length="30" mass="3442">MKSMKAIVFGRVQGVWFHDSTCMDAQKLNI</sequence>
<dbReference type="InterPro" id="IPR001792">
    <property type="entry name" value="Acylphosphatase-like_dom"/>
</dbReference>
<evidence type="ECO:0000259" key="1">
    <source>
        <dbReference type="PROSITE" id="PS51160"/>
    </source>
</evidence>
<dbReference type="Pfam" id="PF00708">
    <property type="entry name" value="Acylphosphatase"/>
    <property type="match status" value="1"/>
</dbReference>
<dbReference type="PROSITE" id="PS51160">
    <property type="entry name" value="ACYLPHOSPHATASE_3"/>
    <property type="match status" value="1"/>
</dbReference>
<accession>A0A382GE58</accession>
<dbReference type="EMBL" id="UINC01055063">
    <property type="protein sequence ID" value="SVB73516.1"/>
    <property type="molecule type" value="Genomic_DNA"/>
</dbReference>
<feature type="domain" description="Acylphosphatase-like" evidence="1">
    <location>
        <begin position="3"/>
        <end position="30"/>
    </location>
</feature>
<dbReference type="AlphaFoldDB" id="A0A382GE58"/>